<evidence type="ECO:0000313" key="2">
    <source>
        <dbReference type="Proteomes" id="UP001239111"/>
    </source>
</evidence>
<evidence type="ECO:0000313" key="1">
    <source>
        <dbReference type="EMBL" id="KAJ8686468.1"/>
    </source>
</evidence>
<proteinExistence type="predicted"/>
<organism evidence="1 2">
    <name type="scientific">Eretmocerus hayati</name>
    <dbReference type="NCBI Taxonomy" id="131215"/>
    <lineage>
        <taxon>Eukaryota</taxon>
        <taxon>Metazoa</taxon>
        <taxon>Ecdysozoa</taxon>
        <taxon>Arthropoda</taxon>
        <taxon>Hexapoda</taxon>
        <taxon>Insecta</taxon>
        <taxon>Pterygota</taxon>
        <taxon>Neoptera</taxon>
        <taxon>Endopterygota</taxon>
        <taxon>Hymenoptera</taxon>
        <taxon>Apocrita</taxon>
        <taxon>Proctotrupomorpha</taxon>
        <taxon>Chalcidoidea</taxon>
        <taxon>Aphelinidae</taxon>
        <taxon>Aphelininae</taxon>
        <taxon>Eretmocerus</taxon>
    </lineage>
</organism>
<keyword evidence="2" id="KW-1185">Reference proteome</keyword>
<gene>
    <name evidence="1" type="ORF">QAD02_022262</name>
</gene>
<dbReference type="EMBL" id="CM056741">
    <property type="protein sequence ID" value="KAJ8686468.1"/>
    <property type="molecule type" value="Genomic_DNA"/>
</dbReference>
<accession>A0ACC2PSK4</accession>
<comment type="caution">
    <text evidence="1">The sequence shown here is derived from an EMBL/GenBank/DDBJ whole genome shotgun (WGS) entry which is preliminary data.</text>
</comment>
<name>A0ACC2PSK4_9HYME</name>
<protein>
    <submittedName>
        <fullName evidence="1">Uncharacterized protein</fullName>
    </submittedName>
</protein>
<reference evidence="1" key="1">
    <citation type="submission" date="2023-04" db="EMBL/GenBank/DDBJ databases">
        <title>A chromosome-level genome assembly of the parasitoid wasp Eretmocerus hayati.</title>
        <authorList>
            <person name="Zhong Y."/>
            <person name="Liu S."/>
            <person name="Liu Y."/>
        </authorList>
    </citation>
    <scope>NUCLEOTIDE SEQUENCE</scope>
    <source>
        <strain evidence="1">ZJU_SS_LIU_2023</strain>
    </source>
</reference>
<dbReference type="Proteomes" id="UP001239111">
    <property type="component" value="Chromosome 1"/>
</dbReference>
<sequence length="740" mass="83855">MGVDLHKSIPKSSMNWPCFTAIDFAIYYECVDIVRLLLLFDDHLQSDNGLNRIKNAYKVGNIELVNLLLTRDQLTNSITKIEQISDTHVACMKNDLVYFKDLLFTNPNISNSAIWKSYTPLHLSIEYKHSELIELMLDYGADFNIQNDEGKSALHLAFDLNMKDIVKLFLNKCTNFHQNPVDGDGFSHLHIACIEGEVELVMRLIECGANVDSPVNFSCIYRPGFTSLHFSALFGNVNVLQRLLNYGACYSAVDKDNKSPFDIAISTSCDSRQSKSAFMIMEIILSFHHLHKDRFFNDRGFSRLHMWSINSSARDDKSEVRYFIDEHPSDVNKTVHILNTPWDGYTPLHFALELGNTSLANVLLEKGANILCKAANGDTPLHLALNCSIMPQLPSNLHNFSSIQQNPIGSKGFSFFHVACVAGHKELIEYFLDNGINPDFPSKIEGYEFNDKTPLHFTVQNNSSCAVEVSSLLLRFGANPNARDSELNTPLHYIKGQCHSKVINVLIDHGADVNALNAIFETPLLTLCKNAHNANSEMLQEKLELLLDKGADINITDEKGATPLALTSWNIESHSLLVEILLKHVIKFETVGFYVSKTNQKAYSSLLSRFSNELHFNEISFDELCLAELERMKLTHTNDFMAPYDILFKNLNQLAMMVENQVFQQMIDSYDFRKKYPIYGPMLELQLSKGKSRKLLFSESKKAFNYLISYALPEVCTENILQNLDANNLKNIVAARQPLW</sequence>